<reference evidence="12 13" key="1">
    <citation type="submission" date="2018-11" db="EMBL/GenBank/DDBJ databases">
        <title>Complete genome sequencing of the Actinobacteria Serinibacter sp. K3-2.</title>
        <authorList>
            <person name="Rakitin A.L."/>
            <person name="Beletsky A.V."/>
            <person name="Mardanov A.V."/>
            <person name="Ravin N.V."/>
            <person name="Gromova A.S."/>
            <person name="Filippova S.N."/>
            <person name="Gal'Chenko V.F."/>
        </authorList>
    </citation>
    <scope>NUCLEOTIDE SEQUENCE [LARGE SCALE GENOMIC DNA]</scope>
    <source>
        <strain evidence="12 13">K3-2</strain>
    </source>
</reference>
<dbReference type="PANTHER" id="PTHR43099:SF5">
    <property type="entry name" value="HLYC_CORC FAMILY TRANSPORTER"/>
    <property type="match status" value="1"/>
</dbReference>
<comment type="subcellular location">
    <subcellularLocation>
        <location evidence="1">Cell membrane</location>
        <topology evidence="1">Multi-pass membrane protein</topology>
    </subcellularLocation>
</comment>
<dbReference type="InterPro" id="IPR000644">
    <property type="entry name" value="CBS_dom"/>
</dbReference>
<dbReference type="GO" id="GO:0005886">
    <property type="term" value="C:plasma membrane"/>
    <property type="evidence" value="ECO:0007669"/>
    <property type="project" value="UniProtKB-SubCell"/>
</dbReference>
<keyword evidence="3 8" id="KW-0812">Transmembrane</keyword>
<dbReference type="InterPro" id="IPR046342">
    <property type="entry name" value="CBS_dom_sf"/>
</dbReference>
<dbReference type="SUPFAM" id="SSF54631">
    <property type="entry name" value="CBS-domain pair"/>
    <property type="match status" value="1"/>
</dbReference>
<dbReference type="Proteomes" id="UP000297318">
    <property type="component" value="Unassembled WGS sequence"/>
</dbReference>
<dbReference type="CDD" id="cd04590">
    <property type="entry name" value="CBS_pair_CorC_HlyC_assoc"/>
    <property type="match status" value="1"/>
</dbReference>
<evidence type="ECO:0000256" key="9">
    <source>
        <dbReference type="SAM" id="Phobius"/>
    </source>
</evidence>
<dbReference type="SMART" id="SM00116">
    <property type="entry name" value="CBS"/>
    <property type="match status" value="2"/>
</dbReference>
<evidence type="ECO:0000256" key="2">
    <source>
        <dbReference type="ARBA" id="ARBA00022475"/>
    </source>
</evidence>
<feature type="domain" description="CBS" evidence="10">
    <location>
        <begin position="284"/>
        <end position="346"/>
    </location>
</feature>
<sequence>MSDLAGIGLTVVLLILNAFFVGAEFALISARRTKIEPLAADGNRIAKITLYAMEHVSLMMAGAQLGITICSLALGSISEPAIAHLIEVPAAALGVPEAWLHPVALVIALSLVTYLHVVFGEMVPKNIALAGPDRMAKALSPLLVAIVFVLYPVLWLLNGIANICLRLIRVTPKNEVTSAFTRDEVAGLVEESHEGGLIELNDEKLLLGALQFAERDVRSVLLPMDRVRTLEPDVTLEAAEAASVQGFSRFPVRGANGSLAGYVHIKDLLTADEHLRDKPIPASLVRELPRVGPRDSLREVMAAMQRTSSHLAAVHDADSTTPETPLGIVTLEDVLEELVGEIRDDSRRLAVRGR</sequence>
<dbReference type="OrthoDB" id="110231at2"/>
<proteinExistence type="predicted"/>
<feature type="transmembrane region" description="Helical" evidence="9">
    <location>
        <begin position="138"/>
        <end position="157"/>
    </location>
</feature>
<feature type="transmembrane region" description="Helical" evidence="9">
    <location>
        <begin position="98"/>
        <end position="117"/>
    </location>
</feature>
<evidence type="ECO:0000256" key="3">
    <source>
        <dbReference type="ARBA" id="ARBA00022692"/>
    </source>
</evidence>
<dbReference type="EMBL" id="RHPJ01000003">
    <property type="protein sequence ID" value="TGO04343.1"/>
    <property type="molecule type" value="Genomic_DNA"/>
</dbReference>
<evidence type="ECO:0000256" key="7">
    <source>
        <dbReference type="PROSITE-ProRule" id="PRU00703"/>
    </source>
</evidence>
<comment type="caution">
    <text evidence="12">The sequence shown here is derived from an EMBL/GenBank/DDBJ whole genome shotgun (WGS) entry which is preliminary data.</text>
</comment>
<evidence type="ECO:0000313" key="12">
    <source>
        <dbReference type="EMBL" id="TGO04343.1"/>
    </source>
</evidence>
<keyword evidence="6 8" id="KW-0472">Membrane</keyword>
<dbReference type="PROSITE" id="PS51846">
    <property type="entry name" value="CNNM"/>
    <property type="match status" value="1"/>
</dbReference>
<dbReference type="PANTHER" id="PTHR43099">
    <property type="entry name" value="UPF0053 PROTEIN YRKA"/>
    <property type="match status" value="1"/>
</dbReference>
<name>A0A4Z1E1G2_9MICO</name>
<feature type="domain" description="CNNM transmembrane" evidence="11">
    <location>
        <begin position="1"/>
        <end position="202"/>
    </location>
</feature>
<organism evidence="12 13">
    <name type="scientific">Serinibacter arcticus</name>
    <dbReference type="NCBI Taxonomy" id="1655435"/>
    <lineage>
        <taxon>Bacteria</taxon>
        <taxon>Bacillati</taxon>
        <taxon>Actinomycetota</taxon>
        <taxon>Actinomycetes</taxon>
        <taxon>Micrococcales</taxon>
        <taxon>Beutenbergiaceae</taxon>
        <taxon>Serinibacter</taxon>
    </lineage>
</organism>
<evidence type="ECO:0000256" key="5">
    <source>
        <dbReference type="ARBA" id="ARBA00022989"/>
    </source>
</evidence>
<dbReference type="InterPro" id="IPR051676">
    <property type="entry name" value="UPF0053_domain"/>
</dbReference>
<evidence type="ECO:0000256" key="6">
    <source>
        <dbReference type="ARBA" id="ARBA00023136"/>
    </source>
</evidence>
<accession>A0A4Z1E1G2</accession>
<evidence type="ECO:0000256" key="1">
    <source>
        <dbReference type="ARBA" id="ARBA00004651"/>
    </source>
</evidence>
<feature type="transmembrane region" description="Helical" evidence="9">
    <location>
        <begin position="6"/>
        <end position="28"/>
    </location>
</feature>
<evidence type="ECO:0000259" key="10">
    <source>
        <dbReference type="PROSITE" id="PS51371"/>
    </source>
</evidence>
<feature type="transmembrane region" description="Helical" evidence="9">
    <location>
        <begin position="56"/>
        <end position="78"/>
    </location>
</feature>
<evidence type="ECO:0000256" key="4">
    <source>
        <dbReference type="ARBA" id="ARBA00022737"/>
    </source>
</evidence>
<evidence type="ECO:0000256" key="8">
    <source>
        <dbReference type="PROSITE-ProRule" id="PRU01193"/>
    </source>
</evidence>
<dbReference type="Pfam" id="PF01595">
    <property type="entry name" value="CNNM"/>
    <property type="match status" value="1"/>
</dbReference>
<dbReference type="InterPro" id="IPR002550">
    <property type="entry name" value="CNNM"/>
</dbReference>
<keyword evidence="5 8" id="KW-1133">Transmembrane helix</keyword>
<dbReference type="PROSITE" id="PS51371">
    <property type="entry name" value="CBS"/>
    <property type="match status" value="1"/>
</dbReference>
<keyword evidence="4" id="KW-0677">Repeat</keyword>
<dbReference type="Pfam" id="PF00571">
    <property type="entry name" value="CBS"/>
    <property type="match status" value="2"/>
</dbReference>
<dbReference type="InterPro" id="IPR044751">
    <property type="entry name" value="Ion_transp-like_CBS"/>
</dbReference>
<dbReference type="RefSeq" id="WP_135849957.1">
    <property type="nucleotide sequence ID" value="NZ_RHPJ01000003.1"/>
</dbReference>
<keyword evidence="13" id="KW-1185">Reference proteome</keyword>
<evidence type="ECO:0000313" key="13">
    <source>
        <dbReference type="Proteomes" id="UP000297318"/>
    </source>
</evidence>
<dbReference type="AlphaFoldDB" id="A0A4Z1E1G2"/>
<protein>
    <recommendedName>
        <fullName evidence="14">Magnesium and cobalt efflux protein CorC</fullName>
    </recommendedName>
</protein>
<dbReference type="Gene3D" id="3.10.580.10">
    <property type="entry name" value="CBS-domain"/>
    <property type="match status" value="1"/>
</dbReference>
<evidence type="ECO:0000259" key="11">
    <source>
        <dbReference type="PROSITE" id="PS51846"/>
    </source>
</evidence>
<keyword evidence="2" id="KW-1003">Cell membrane</keyword>
<keyword evidence="7" id="KW-0129">CBS domain</keyword>
<evidence type="ECO:0008006" key="14">
    <source>
        <dbReference type="Google" id="ProtNLM"/>
    </source>
</evidence>
<gene>
    <name evidence="12" type="ORF">SERN_1936</name>
</gene>